<feature type="domain" description="TonB-dependent receptor-like beta-barrel" evidence="8">
    <location>
        <begin position="420"/>
        <end position="938"/>
    </location>
</feature>
<evidence type="ECO:0000259" key="8">
    <source>
        <dbReference type="Pfam" id="PF00593"/>
    </source>
</evidence>
<keyword evidence="10" id="KW-0067">ATP-binding</keyword>
<dbReference type="STRING" id="1328313.DS2_03240"/>
<accession>W7R1H9</accession>
<dbReference type="Gene3D" id="2.40.170.20">
    <property type="entry name" value="TonB-dependent receptor, beta-barrel domain"/>
    <property type="match status" value="1"/>
</dbReference>
<dbReference type="NCBIfam" id="TIGR01782">
    <property type="entry name" value="TonB-Xanth-Caul"/>
    <property type="match status" value="1"/>
</dbReference>
<feature type="signal peptide" evidence="7">
    <location>
        <begin position="1"/>
        <end position="26"/>
    </location>
</feature>
<dbReference type="Pfam" id="PF00593">
    <property type="entry name" value="TonB_dep_Rec_b-barrel"/>
    <property type="match status" value="1"/>
</dbReference>
<comment type="subcellular location">
    <subcellularLocation>
        <location evidence="1 6">Cell outer membrane</location>
    </subcellularLocation>
</comment>
<dbReference type="InterPro" id="IPR000531">
    <property type="entry name" value="Beta-barrel_TonB"/>
</dbReference>
<name>W7R1H9_9ALTE</name>
<dbReference type="InterPro" id="IPR010104">
    <property type="entry name" value="TonB_rcpt_bac"/>
</dbReference>
<evidence type="ECO:0000256" key="4">
    <source>
        <dbReference type="ARBA" id="ARBA00023136"/>
    </source>
</evidence>
<dbReference type="eggNOG" id="COG4771">
    <property type="taxonomic scope" value="Bacteria"/>
</dbReference>
<dbReference type="InterPro" id="IPR010917">
    <property type="entry name" value="TonB_rcpt_CS"/>
</dbReference>
<keyword evidence="3 6" id="KW-0798">TonB box</keyword>
<protein>
    <submittedName>
        <fullName evidence="10">DEAD/DEAH box helicase-like protein</fullName>
    </submittedName>
</protein>
<evidence type="ECO:0000256" key="7">
    <source>
        <dbReference type="SAM" id="SignalP"/>
    </source>
</evidence>
<evidence type="ECO:0000259" key="9">
    <source>
        <dbReference type="Pfam" id="PF07715"/>
    </source>
</evidence>
<feature type="domain" description="TonB-dependent receptor plug" evidence="9">
    <location>
        <begin position="64"/>
        <end position="162"/>
    </location>
</feature>
<dbReference type="PANTHER" id="PTHR40980">
    <property type="entry name" value="PLUG DOMAIN-CONTAINING PROTEIN"/>
    <property type="match status" value="1"/>
</dbReference>
<dbReference type="GO" id="GO:0009279">
    <property type="term" value="C:cell outer membrane"/>
    <property type="evidence" value="ECO:0007669"/>
    <property type="project" value="UniProtKB-SubCell"/>
</dbReference>
<dbReference type="RefSeq" id="WP_152537534.1">
    <property type="nucleotide sequence ID" value="NZ_ARZY01000004.1"/>
</dbReference>
<proteinExistence type="inferred from homology"/>
<dbReference type="Proteomes" id="UP000019276">
    <property type="component" value="Unassembled WGS sequence"/>
</dbReference>
<organism evidence="10 11">
    <name type="scientific">Catenovulum agarivorans DS-2</name>
    <dbReference type="NCBI Taxonomy" id="1328313"/>
    <lineage>
        <taxon>Bacteria</taxon>
        <taxon>Pseudomonadati</taxon>
        <taxon>Pseudomonadota</taxon>
        <taxon>Gammaproteobacteria</taxon>
        <taxon>Alteromonadales</taxon>
        <taxon>Alteromonadaceae</taxon>
        <taxon>Catenovulum</taxon>
    </lineage>
</organism>
<dbReference type="PANTHER" id="PTHR40980:SF3">
    <property type="entry name" value="TONB-DEPENDENT RECEPTOR-LIKE BETA-BARREL DOMAIN-CONTAINING PROTEIN"/>
    <property type="match status" value="1"/>
</dbReference>
<gene>
    <name evidence="10" type="ORF">DS2_03240</name>
</gene>
<keyword evidence="10" id="KW-0347">Helicase</keyword>
<dbReference type="AlphaFoldDB" id="W7R1H9"/>
<keyword evidence="10" id="KW-0547">Nucleotide-binding</keyword>
<keyword evidence="10" id="KW-0378">Hydrolase</keyword>
<dbReference type="InterPro" id="IPR012910">
    <property type="entry name" value="Plug_dom"/>
</dbReference>
<reference evidence="10 11" key="1">
    <citation type="journal article" date="2014" name="Genome Announc.">
        <title>Draft Genome Sequence of the Agar-Degrading Bacterium Catenovulum sp. Strain DS-2, Isolated from Intestines of Haliotis diversicolor.</title>
        <authorList>
            <person name="Shan D."/>
            <person name="Li X."/>
            <person name="Gu Z."/>
            <person name="Wei G."/>
            <person name="Gao Z."/>
            <person name="Shao Z."/>
        </authorList>
    </citation>
    <scope>NUCLEOTIDE SEQUENCE [LARGE SCALE GENOMIC DNA]</scope>
    <source>
        <strain evidence="10 11">DS-2</strain>
    </source>
</reference>
<dbReference type="PROSITE" id="PS01156">
    <property type="entry name" value="TONB_DEPENDENT_REC_2"/>
    <property type="match status" value="1"/>
</dbReference>
<evidence type="ECO:0000256" key="2">
    <source>
        <dbReference type="ARBA" id="ARBA00022729"/>
    </source>
</evidence>
<dbReference type="EMBL" id="ARZY01000004">
    <property type="protein sequence ID" value="EWH11490.1"/>
    <property type="molecule type" value="Genomic_DNA"/>
</dbReference>
<keyword evidence="4 6" id="KW-0472">Membrane</keyword>
<keyword evidence="11" id="KW-1185">Reference proteome</keyword>
<evidence type="ECO:0000256" key="3">
    <source>
        <dbReference type="ARBA" id="ARBA00023077"/>
    </source>
</evidence>
<sequence>MKNFKPNLLMLALTAAGIAAPTTVLAQQNNTIEQDEETEVIEIRGIRRSILGSIDKKRFNDTVSEVIDAGDLNSLPDVSIADALGRLPGVTTIRASGQSSQLNIRGMDGDFIQTTLNGREQASTSGYTAGSRWISFDQYPAELINQAAVYKSPKASLVEGGVAATVELKTVNPLTAEKQHSFSGSARYSWNDEAGEIDGEESGHRLSLSYQGKFLNDTLGVAVGAAVLDQPNFFKGFDAHEPSNRQDYRQDGTQVRSLDGIQLRYARGKDERTGMLFTTVYQPTDNFKVAFDYFRSTFKSEDFRHGLNFEGMEKSINLYDVTNPVYEIVPQAEGEVDDNDWLVGGTVHNMAYNGPWFEMRSEDQTTDATTDSYGFNAEYLGDNFEIKLDIARSEGKKTRMDMIASMHAYEFGTDTVTDGDGNDVQVETWQEKSDQQITFAYQNQQMPSVVLNTDYTDLDYMRLGIFERFPHLYTDKIDSAKLDFKLHLEGDFFTSIEFGTRLSERRFEDKRSVFRWGTREGQKGYRMPDGTVVNDPNTTCEFNHYGYDCTPRSLEGFTKVTELDGLKFLEVTDMKGLGDATFGVGGYEAQQTWNHNWTLIESGAVEEKVSAGYVMANFNTDLGNVGVTGNFGVRVVRTDTKTIGIQQLQGGLIGDEITDDNGVTRNDYENVKYGPEYTDTLPSVNLNFQISEQEQIRFAAAKVLGRPPVYQLRGGAGSWADTANDGTSPRYNVWSKGNPNLDPFRATQYDLSYEYFTDNGGAFTAAIFYKDIESVIESITYNEGDIPWSAIGLEAPEGFVEGQYQTVRNTDEGGYMQGLELAFTTMFDQLPGVFSGLGINANYSYTDSEIGLDGGNTFTNVHVSLPGLSEHVWSATVFWDIDNLSTHFNARYRDEYIYNGATPGGATFELADEYLIVDWQVSYNFNNGVDAVLQVNNLTNESNSSTYGTPLSTGRYHSFGRQFFVGANFNF</sequence>
<dbReference type="SUPFAM" id="SSF56935">
    <property type="entry name" value="Porins"/>
    <property type="match status" value="1"/>
</dbReference>
<dbReference type="OrthoDB" id="8727862at2"/>
<evidence type="ECO:0000256" key="6">
    <source>
        <dbReference type="RuleBase" id="RU003357"/>
    </source>
</evidence>
<dbReference type="GO" id="GO:0004386">
    <property type="term" value="F:helicase activity"/>
    <property type="evidence" value="ECO:0007669"/>
    <property type="project" value="UniProtKB-KW"/>
</dbReference>
<dbReference type="Gene3D" id="2.170.130.10">
    <property type="entry name" value="TonB-dependent receptor, plug domain"/>
    <property type="match status" value="1"/>
</dbReference>
<keyword evidence="2 7" id="KW-0732">Signal</keyword>
<dbReference type="eggNOG" id="COG1629">
    <property type="taxonomic scope" value="Bacteria"/>
</dbReference>
<evidence type="ECO:0000313" key="11">
    <source>
        <dbReference type="Proteomes" id="UP000019276"/>
    </source>
</evidence>
<keyword evidence="5" id="KW-0998">Cell outer membrane</keyword>
<dbReference type="Pfam" id="PF07715">
    <property type="entry name" value="Plug"/>
    <property type="match status" value="1"/>
</dbReference>
<dbReference type="InterPro" id="IPR036942">
    <property type="entry name" value="Beta-barrel_TonB_sf"/>
</dbReference>
<evidence type="ECO:0000313" key="10">
    <source>
        <dbReference type="EMBL" id="EWH11490.1"/>
    </source>
</evidence>
<comment type="caution">
    <text evidence="10">The sequence shown here is derived from an EMBL/GenBank/DDBJ whole genome shotgun (WGS) entry which is preliminary data.</text>
</comment>
<dbReference type="PATRIC" id="fig|1328313.3.peg.673"/>
<feature type="chain" id="PRO_5004898668" evidence="7">
    <location>
        <begin position="27"/>
        <end position="971"/>
    </location>
</feature>
<dbReference type="InterPro" id="IPR037066">
    <property type="entry name" value="Plug_dom_sf"/>
</dbReference>
<evidence type="ECO:0000256" key="5">
    <source>
        <dbReference type="ARBA" id="ARBA00023237"/>
    </source>
</evidence>
<evidence type="ECO:0000256" key="1">
    <source>
        <dbReference type="ARBA" id="ARBA00004442"/>
    </source>
</evidence>
<comment type="similarity">
    <text evidence="6">Belongs to the TonB-dependent receptor family.</text>
</comment>